<name>A0A937FHM5_9CLOT</name>
<dbReference type="EMBL" id="JAESWA010000022">
    <property type="protein sequence ID" value="MBL4932167.1"/>
    <property type="molecule type" value="Genomic_DNA"/>
</dbReference>
<evidence type="ECO:0000313" key="2">
    <source>
        <dbReference type="EMBL" id="MBL4932167.1"/>
    </source>
</evidence>
<dbReference type="PANTHER" id="PTHR43792">
    <property type="entry name" value="GNAT FAMILY, PUTATIVE (AFU_ORTHOLOGUE AFUA_3G00765)-RELATED-RELATED"/>
    <property type="match status" value="1"/>
</dbReference>
<comment type="caution">
    <text evidence="2">The sequence shown here is derived from an EMBL/GenBank/DDBJ whole genome shotgun (WGS) entry which is preliminary data.</text>
</comment>
<gene>
    <name evidence="2" type="ORF">JK634_10150</name>
</gene>
<dbReference type="RefSeq" id="WP_202767537.1">
    <property type="nucleotide sequence ID" value="NZ_JAESWA010000022.1"/>
</dbReference>
<organism evidence="2 3">
    <name type="scientific">Clostridium paridis</name>
    <dbReference type="NCBI Taxonomy" id="2803863"/>
    <lineage>
        <taxon>Bacteria</taxon>
        <taxon>Bacillati</taxon>
        <taxon>Bacillota</taxon>
        <taxon>Clostridia</taxon>
        <taxon>Eubacteriales</taxon>
        <taxon>Clostridiaceae</taxon>
        <taxon>Clostridium</taxon>
    </lineage>
</organism>
<dbReference type="Gene3D" id="3.40.630.30">
    <property type="match status" value="1"/>
</dbReference>
<accession>A0A937FHM5</accession>
<proteinExistence type="predicted"/>
<dbReference type="PROSITE" id="PS51186">
    <property type="entry name" value="GNAT"/>
    <property type="match status" value="1"/>
</dbReference>
<dbReference type="AlphaFoldDB" id="A0A937FHM5"/>
<dbReference type="InterPro" id="IPR000182">
    <property type="entry name" value="GNAT_dom"/>
</dbReference>
<feature type="domain" description="N-acetyltransferase" evidence="1">
    <location>
        <begin position="18"/>
        <end position="189"/>
    </location>
</feature>
<dbReference type="PANTHER" id="PTHR43792:SF9">
    <property type="entry name" value="RIBOSOMAL-PROTEIN-ALANINE ACETYLTRANSFERASE"/>
    <property type="match status" value="1"/>
</dbReference>
<dbReference type="SUPFAM" id="SSF55729">
    <property type="entry name" value="Acyl-CoA N-acyltransferases (Nat)"/>
    <property type="match status" value="1"/>
</dbReference>
<dbReference type="InterPro" id="IPR051531">
    <property type="entry name" value="N-acetyltransferase"/>
</dbReference>
<evidence type="ECO:0000259" key="1">
    <source>
        <dbReference type="PROSITE" id="PS51186"/>
    </source>
</evidence>
<dbReference type="Proteomes" id="UP000623681">
    <property type="component" value="Unassembled WGS sequence"/>
</dbReference>
<dbReference type="GO" id="GO:0005737">
    <property type="term" value="C:cytoplasm"/>
    <property type="evidence" value="ECO:0007669"/>
    <property type="project" value="TreeGrafter"/>
</dbReference>
<dbReference type="GO" id="GO:0008999">
    <property type="term" value="F:protein-N-terminal-alanine acetyltransferase activity"/>
    <property type="evidence" value="ECO:0007669"/>
    <property type="project" value="TreeGrafter"/>
</dbReference>
<evidence type="ECO:0000313" key="3">
    <source>
        <dbReference type="Proteomes" id="UP000623681"/>
    </source>
</evidence>
<reference evidence="2" key="1">
    <citation type="submission" date="2021-01" db="EMBL/GenBank/DDBJ databases">
        <title>Genome public.</title>
        <authorList>
            <person name="Liu C."/>
            <person name="Sun Q."/>
        </authorList>
    </citation>
    <scope>NUCLEOTIDE SEQUENCE</scope>
    <source>
        <strain evidence="2">YIM B02565</strain>
    </source>
</reference>
<dbReference type="Pfam" id="PF13302">
    <property type="entry name" value="Acetyltransf_3"/>
    <property type="match status" value="1"/>
</dbReference>
<dbReference type="InterPro" id="IPR016181">
    <property type="entry name" value="Acyl_CoA_acyltransferase"/>
</dbReference>
<protein>
    <submittedName>
        <fullName evidence="2">GNAT family N-acetyltransferase</fullName>
    </submittedName>
</protein>
<sequence length="193" mass="22267">MNIELLFSEIPKLQGENIILKSVEDKDVEELFSIYSNEEIFIYCGIIPKKNKNTVKNMVGHFGRDFNKKDKVKWGIYSENNGFKLVGIIDVFNINQRVDMLTLGYFLEEKSWGKGIATEAVSIIVSYLFEHINVNRINAEVMLDNNPSKNVLMKNGFLKEGTIRQGNFWPGKGIVDLEYYGLLKEDYLKNRRG</sequence>
<keyword evidence="3" id="KW-1185">Reference proteome</keyword>